<comment type="caution">
    <text evidence="1">The sequence shown here is derived from an EMBL/GenBank/DDBJ whole genome shotgun (WGS) entry which is preliminary data.</text>
</comment>
<gene>
    <name evidence="1" type="ORF">K488DRAFT_91365</name>
</gene>
<name>A0ACB8Q5Y1_9AGAM</name>
<accession>A0ACB8Q5Y1</accession>
<sequence>MNTTTSFGAAFTEDADKPTGDERAVPLNIGLAYVFPLGIAFARLLRCQMQNPVPRRLPDVEPGAPDLDSYVHARGDKVNPCILMPADVERRRRRAHNKGICLTPEERALRLAKSKEFQSRLHSAQSKYLEELGDIAEDCNKDLAKIIAVSNVGLSERVNKAAPNAWNYWLSKRYEEYRTDCMESAEAPEKYIEWRDNNMESLKTAYAKVDEEEKAALREKGKEKREMKGAQTRQNLTCKSVARMVQNRLEKVESTLNNLHHTTGAEIMLIASRGNIHEEQNVRTWGTEGAAHFVRDAASVRADTLDELGVMMEGHIVSGGIVRRRKQEKLGGAREEGFQDKALVRESLRTGFTAILKKTGQSHEGIQIKYKNYMKLVDKRPWTLKSQQYYGFKGGAG</sequence>
<evidence type="ECO:0000313" key="2">
    <source>
        <dbReference type="Proteomes" id="UP000814128"/>
    </source>
</evidence>
<evidence type="ECO:0000313" key="1">
    <source>
        <dbReference type="EMBL" id="KAI0027083.1"/>
    </source>
</evidence>
<proteinExistence type="predicted"/>
<dbReference type="Proteomes" id="UP000814128">
    <property type="component" value="Unassembled WGS sequence"/>
</dbReference>
<dbReference type="EMBL" id="MU274017">
    <property type="protein sequence ID" value="KAI0027083.1"/>
    <property type="molecule type" value="Genomic_DNA"/>
</dbReference>
<organism evidence="1 2">
    <name type="scientific">Vararia minispora EC-137</name>
    <dbReference type="NCBI Taxonomy" id="1314806"/>
    <lineage>
        <taxon>Eukaryota</taxon>
        <taxon>Fungi</taxon>
        <taxon>Dikarya</taxon>
        <taxon>Basidiomycota</taxon>
        <taxon>Agaricomycotina</taxon>
        <taxon>Agaricomycetes</taxon>
        <taxon>Russulales</taxon>
        <taxon>Lachnocladiaceae</taxon>
        <taxon>Vararia</taxon>
    </lineage>
</organism>
<protein>
    <submittedName>
        <fullName evidence="1">Uncharacterized protein</fullName>
    </submittedName>
</protein>
<reference evidence="1" key="2">
    <citation type="journal article" date="2022" name="New Phytol.">
        <title>Evolutionary transition to the ectomycorrhizal habit in the genomes of a hyperdiverse lineage of mushroom-forming fungi.</title>
        <authorList>
            <person name="Looney B."/>
            <person name="Miyauchi S."/>
            <person name="Morin E."/>
            <person name="Drula E."/>
            <person name="Courty P.E."/>
            <person name="Kohler A."/>
            <person name="Kuo A."/>
            <person name="LaButti K."/>
            <person name="Pangilinan J."/>
            <person name="Lipzen A."/>
            <person name="Riley R."/>
            <person name="Andreopoulos W."/>
            <person name="He G."/>
            <person name="Johnson J."/>
            <person name="Nolan M."/>
            <person name="Tritt A."/>
            <person name="Barry K.W."/>
            <person name="Grigoriev I.V."/>
            <person name="Nagy L.G."/>
            <person name="Hibbett D."/>
            <person name="Henrissat B."/>
            <person name="Matheny P.B."/>
            <person name="Labbe J."/>
            <person name="Martin F.M."/>
        </authorList>
    </citation>
    <scope>NUCLEOTIDE SEQUENCE</scope>
    <source>
        <strain evidence="1">EC-137</strain>
    </source>
</reference>
<keyword evidence="2" id="KW-1185">Reference proteome</keyword>
<reference evidence="1" key="1">
    <citation type="submission" date="2021-02" db="EMBL/GenBank/DDBJ databases">
        <authorList>
            <consortium name="DOE Joint Genome Institute"/>
            <person name="Ahrendt S."/>
            <person name="Looney B.P."/>
            <person name="Miyauchi S."/>
            <person name="Morin E."/>
            <person name="Drula E."/>
            <person name="Courty P.E."/>
            <person name="Chicoki N."/>
            <person name="Fauchery L."/>
            <person name="Kohler A."/>
            <person name="Kuo A."/>
            <person name="Labutti K."/>
            <person name="Pangilinan J."/>
            <person name="Lipzen A."/>
            <person name="Riley R."/>
            <person name="Andreopoulos W."/>
            <person name="He G."/>
            <person name="Johnson J."/>
            <person name="Barry K.W."/>
            <person name="Grigoriev I.V."/>
            <person name="Nagy L."/>
            <person name="Hibbett D."/>
            <person name="Henrissat B."/>
            <person name="Matheny P.B."/>
            <person name="Labbe J."/>
            <person name="Martin F."/>
        </authorList>
    </citation>
    <scope>NUCLEOTIDE SEQUENCE</scope>
    <source>
        <strain evidence="1">EC-137</strain>
    </source>
</reference>